<keyword evidence="6 8" id="KW-1133">Transmembrane helix</keyword>
<feature type="transmembrane region" description="Helical" evidence="8">
    <location>
        <begin position="271"/>
        <end position="289"/>
    </location>
</feature>
<keyword evidence="4" id="KW-0997">Cell inner membrane</keyword>
<reference evidence="10 11" key="1">
    <citation type="submission" date="2018-11" db="EMBL/GenBank/DDBJ databases">
        <title>Genome sequencing of Paenibacillus lentus DSM25539(T).</title>
        <authorList>
            <person name="Kook J.-K."/>
            <person name="Park S.-N."/>
            <person name="Lim Y.K."/>
        </authorList>
    </citation>
    <scope>NUCLEOTIDE SEQUENCE [LARGE SCALE GENOMIC DNA]</scope>
    <source>
        <strain evidence="10 11">DSM 25539</strain>
    </source>
</reference>
<feature type="transmembrane region" description="Helical" evidence="8">
    <location>
        <begin position="12"/>
        <end position="34"/>
    </location>
</feature>
<dbReference type="GO" id="GO:0005886">
    <property type="term" value="C:plasma membrane"/>
    <property type="evidence" value="ECO:0007669"/>
    <property type="project" value="UniProtKB-SubCell"/>
</dbReference>
<keyword evidence="11" id="KW-1185">Reference proteome</keyword>
<dbReference type="GO" id="GO:0015528">
    <property type="term" value="F:lactose:proton symporter activity"/>
    <property type="evidence" value="ECO:0007669"/>
    <property type="project" value="TreeGrafter"/>
</dbReference>
<dbReference type="Pfam" id="PF12832">
    <property type="entry name" value="MFS_1_like"/>
    <property type="match status" value="1"/>
</dbReference>
<dbReference type="EMBL" id="CP034248">
    <property type="protein sequence ID" value="AZK48017.1"/>
    <property type="molecule type" value="Genomic_DNA"/>
</dbReference>
<comment type="subcellular location">
    <subcellularLocation>
        <location evidence="1">Cell inner membrane</location>
        <topology evidence="1">Multi-pass membrane protein</topology>
    </subcellularLocation>
</comment>
<accession>A0A3Q8S655</accession>
<dbReference type="SUPFAM" id="SSF103473">
    <property type="entry name" value="MFS general substrate transporter"/>
    <property type="match status" value="1"/>
</dbReference>
<evidence type="ECO:0000256" key="6">
    <source>
        <dbReference type="ARBA" id="ARBA00022989"/>
    </source>
</evidence>
<dbReference type="RefSeq" id="WP_125084183.1">
    <property type="nucleotide sequence ID" value="NZ_CP034248.1"/>
</dbReference>
<evidence type="ECO:0000313" key="11">
    <source>
        <dbReference type="Proteomes" id="UP000273145"/>
    </source>
</evidence>
<gene>
    <name evidence="10" type="ORF">EIM92_19120</name>
</gene>
<sequence length="400" mass="44510">MKSRNLASGEVSWLRAFIFTIYGTSALVASYFPLFYADLGFSRTQIGYIYAVGPMISLISNLLWSYASDRYRTIKKILFILLTGQLLMSFFLSTSTQFSVIMLIITLYYSFFYPVLPLTDSIAISTANRHNKNFLSIRIFGSIGFAVFALLIGYVLSKIPSISTMGVAMTLAGTALFFTFFIKDQATSVSKVNFSGVLSILKQKELLWFLGCVFCLALGMRMNDAFLSITLHDLGAGEDLIGWAMLLSAFSEIPIFLLLTRYGGKFKELPLLLFASLMFALRFMLVGISDSATGVLLIQMMHGVSFGIFYVTAIRMLSRLIPSQFQATGLALFTVMWSSLSGLLSGTFGGMLFEHFGRENYYFAAMGTSLLAFIGFACRYLYRSKPRPRAQANDSLPLND</sequence>
<name>A0A3Q8S655_9BACL</name>
<keyword evidence="5 8" id="KW-0812">Transmembrane</keyword>
<dbReference type="GO" id="GO:0030395">
    <property type="term" value="F:lactose binding"/>
    <property type="evidence" value="ECO:0007669"/>
    <property type="project" value="TreeGrafter"/>
</dbReference>
<dbReference type="PANTHER" id="PTHR23522:SF10">
    <property type="entry name" value="3-PHENYLPROPIONIC ACID TRANSPORTER-RELATED"/>
    <property type="match status" value="1"/>
</dbReference>
<dbReference type="InterPro" id="IPR036259">
    <property type="entry name" value="MFS_trans_sf"/>
</dbReference>
<proteinExistence type="predicted"/>
<feature type="transmembrane region" description="Helical" evidence="8">
    <location>
        <begin position="295"/>
        <end position="317"/>
    </location>
</feature>
<feature type="transmembrane region" description="Helical" evidence="8">
    <location>
        <begin position="46"/>
        <end position="64"/>
    </location>
</feature>
<keyword evidence="7 8" id="KW-0472">Membrane</keyword>
<evidence type="ECO:0000256" key="2">
    <source>
        <dbReference type="ARBA" id="ARBA00022448"/>
    </source>
</evidence>
<dbReference type="InterPro" id="IPR024989">
    <property type="entry name" value="MFS_assoc_dom"/>
</dbReference>
<feature type="domain" description="Major facilitator superfamily (MFS) profile" evidence="9">
    <location>
        <begin position="188"/>
        <end position="400"/>
    </location>
</feature>
<dbReference type="Gene3D" id="1.20.1250.20">
    <property type="entry name" value="MFS general substrate transporter like domains"/>
    <property type="match status" value="2"/>
</dbReference>
<evidence type="ECO:0000256" key="1">
    <source>
        <dbReference type="ARBA" id="ARBA00004429"/>
    </source>
</evidence>
<feature type="transmembrane region" description="Helical" evidence="8">
    <location>
        <begin position="329"/>
        <end position="349"/>
    </location>
</feature>
<keyword evidence="2" id="KW-0813">Transport</keyword>
<dbReference type="KEGG" id="plen:EIM92_19120"/>
<evidence type="ECO:0000259" key="9">
    <source>
        <dbReference type="PROSITE" id="PS50850"/>
    </source>
</evidence>
<organism evidence="10 11">
    <name type="scientific">Paenibacillus lentus</name>
    <dbReference type="NCBI Taxonomy" id="1338368"/>
    <lineage>
        <taxon>Bacteria</taxon>
        <taxon>Bacillati</taxon>
        <taxon>Bacillota</taxon>
        <taxon>Bacilli</taxon>
        <taxon>Bacillales</taxon>
        <taxon>Paenibacillaceae</taxon>
        <taxon>Paenibacillus</taxon>
    </lineage>
</organism>
<feature type="transmembrane region" description="Helical" evidence="8">
    <location>
        <begin position="137"/>
        <end position="156"/>
    </location>
</feature>
<feature type="transmembrane region" description="Helical" evidence="8">
    <location>
        <begin position="98"/>
        <end position="116"/>
    </location>
</feature>
<dbReference type="Proteomes" id="UP000273145">
    <property type="component" value="Chromosome"/>
</dbReference>
<evidence type="ECO:0000256" key="8">
    <source>
        <dbReference type="SAM" id="Phobius"/>
    </source>
</evidence>
<feature type="transmembrane region" description="Helical" evidence="8">
    <location>
        <begin position="203"/>
        <end position="220"/>
    </location>
</feature>
<keyword evidence="3" id="KW-1003">Cell membrane</keyword>
<dbReference type="OrthoDB" id="1650886at2"/>
<dbReference type="AlphaFoldDB" id="A0A3Q8S655"/>
<protein>
    <submittedName>
        <fullName evidence="10">MFS transporter</fullName>
    </submittedName>
</protein>
<feature type="transmembrane region" description="Helical" evidence="8">
    <location>
        <begin position="76"/>
        <end position="92"/>
    </location>
</feature>
<dbReference type="InterPro" id="IPR020846">
    <property type="entry name" value="MFS_dom"/>
</dbReference>
<evidence type="ECO:0000256" key="3">
    <source>
        <dbReference type="ARBA" id="ARBA00022475"/>
    </source>
</evidence>
<evidence type="ECO:0000256" key="4">
    <source>
        <dbReference type="ARBA" id="ARBA00022519"/>
    </source>
</evidence>
<evidence type="ECO:0000256" key="5">
    <source>
        <dbReference type="ARBA" id="ARBA00022692"/>
    </source>
</evidence>
<evidence type="ECO:0000313" key="10">
    <source>
        <dbReference type="EMBL" id="AZK48017.1"/>
    </source>
</evidence>
<evidence type="ECO:0000256" key="7">
    <source>
        <dbReference type="ARBA" id="ARBA00023136"/>
    </source>
</evidence>
<dbReference type="PANTHER" id="PTHR23522">
    <property type="entry name" value="BLL5896 PROTEIN"/>
    <property type="match status" value="1"/>
</dbReference>
<feature type="transmembrane region" description="Helical" evidence="8">
    <location>
        <begin position="240"/>
        <end position="259"/>
    </location>
</feature>
<feature type="transmembrane region" description="Helical" evidence="8">
    <location>
        <begin position="361"/>
        <end position="382"/>
    </location>
</feature>
<feature type="transmembrane region" description="Helical" evidence="8">
    <location>
        <begin position="162"/>
        <end position="182"/>
    </location>
</feature>
<dbReference type="PROSITE" id="PS50850">
    <property type="entry name" value="MFS"/>
    <property type="match status" value="1"/>
</dbReference>